<dbReference type="AlphaFoldDB" id="A0A2N0BM49"/>
<dbReference type="Proteomes" id="UP000232122">
    <property type="component" value="Unassembled WGS sequence"/>
</dbReference>
<evidence type="ECO:0000313" key="3">
    <source>
        <dbReference type="EMBL" id="PJZ94884.1"/>
    </source>
</evidence>
<dbReference type="InterPro" id="IPR007085">
    <property type="entry name" value="DNA/pantothenate-metab_flavo_C"/>
</dbReference>
<name>A0A2N0BM49_9LEPT</name>
<sequence>MGFSKAIITSGPTREWIDPVRYISNASSGKMGFHIAEEVARWIPETVYVRGLVQDEYKNPSVTRTIPVETTSEMCEAVLSQIGSDTLLIMAAAPADFRPAQSKETKIKKEDGSETLILELVKNPDILKTVSSKISGEKIQGCCLVGFAAETNSLEEYALGKLKSKNLDFIVGNYVGKNEKGFGEAETSVVLYSSAGMVAEIGPFSKQAIAAKIVDFLRKSASGRNSGRNSVLGEAENGILN</sequence>
<reference evidence="3" key="1">
    <citation type="submission" date="2017-07" db="EMBL/GenBank/DDBJ databases">
        <title>Leptospira spp. isolated from tropical soils.</title>
        <authorList>
            <person name="Thibeaux R."/>
            <person name="Iraola G."/>
            <person name="Ferres I."/>
            <person name="Bierque E."/>
            <person name="Girault D."/>
            <person name="Soupe-Gilbert M.-E."/>
            <person name="Picardeau M."/>
            <person name="Goarant C."/>
        </authorList>
    </citation>
    <scope>NUCLEOTIDE SEQUENCE [LARGE SCALE GENOMIC DNA]</scope>
    <source>
        <strain evidence="3">ATI7-C-A5</strain>
    </source>
</reference>
<comment type="caution">
    <text evidence="3">The sequence shown here is derived from an EMBL/GenBank/DDBJ whole genome shotgun (WGS) entry which is preliminary data.</text>
</comment>
<protein>
    <submittedName>
        <fullName evidence="3">DNA/pantothenate metabolism flavoprotein</fullName>
    </submittedName>
    <submittedName>
        <fullName evidence="2">Phosphopantothenoylcysteine decarboxylase</fullName>
    </submittedName>
</protein>
<evidence type="ECO:0000313" key="2">
    <source>
        <dbReference type="EMBL" id="MDV6234311.1"/>
    </source>
</evidence>
<keyword evidence="4" id="KW-1185">Reference proteome</keyword>
<accession>A0A2N0BM49</accession>
<dbReference type="SUPFAM" id="SSF102645">
    <property type="entry name" value="CoaB-like"/>
    <property type="match status" value="1"/>
</dbReference>
<dbReference type="Gene3D" id="3.40.50.10300">
    <property type="entry name" value="CoaB-like"/>
    <property type="match status" value="1"/>
</dbReference>
<evidence type="ECO:0000313" key="4">
    <source>
        <dbReference type="Proteomes" id="UP000232122"/>
    </source>
</evidence>
<feature type="domain" description="DNA/pantothenate metabolism flavoprotein C-terminal" evidence="1">
    <location>
        <begin position="5"/>
        <end position="218"/>
    </location>
</feature>
<organism evidence="3">
    <name type="scientific">Leptospira ellisii</name>
    <dbReference type="NCBI Taxonomy" id="2023197"/>
    <lineage>
        <taxon>Bacteria</taxon>
        <taxon>Pseudomonadati</taxon>
        <taxon>Spirochaetota</taxon>
        <taxon>Spirochaetia</taxon>
        <taxon>Leptospirales</taxon>
        <taxon>Leptospiraceae</taxon>
        <taxon>Leptospira</taxon>
    </lineage>
</organism>
<dbReference type="InterPro" id="IPR035929">
    <property type="entry name" value="CoaB-like_sf"/>
</dbReference>
<dbReference type="RefSeq" id="WP_100746471.1">
    <property type="nucleotide sequence ID" value="NZ_NPEF02000001.1"/>
</dbReference>
<reference evidence="2" key="3">
    <citation type="submission" date="2023-10" db="EMBL/GenBank/DDBJ databases">
        <authorList>
            <person name="Picardeau M."/>
            <person name="Thibeaux R."/>
        </authorList>
    </citation>
    <scope>NUCLEOTIDE SEQUENCE</scope>
    <source>
        <strain evidence="2">ATI7-C-A5</strain>
    </source>
</reference>
<dbReference type="OrthoDB" id="9802554at2"/>
<gene>
    <name evidence="2" type="ORF">CH379_001535</name>
    <name evidence="3" type="ORF">CH379_00455</name>
</gene>
<dbReference type="EMBL" id="NPEF02000001">
    <property type="protein sequence ID" value="MDV6234311.1"/>
    <property type="molecule type" value="Genomic_DNA"/>
</dbReference>
<proteinExistence type="predicted"/>
<dbReference type="EMBL" id="NPEF01000002">
    <property type="protein sequence ID" value="PJZ94884.1"/>
    <property type="molecule type" value="Genomic_DNA"/>
</dbReference>
<dbReference type="Pfam" id="PF04127">
    <property type="entry name" value="DFP"/>
    <property type="match status" value="1"/>
</dbReference>
<dbReference type="GO" id="GO:0003824">
    <property type="term" value="F:catalytic activity"/>
    <property type="evidence" value="ECO:0007669"/>
    <property type="project" value="UniProtKB-ARBA"/>
</dbReference>
<evidence type="ECO:0000259" key="1">
    <source>
        <dbReference type="Pfam" id="PF04127"/>
    </source>
</evidence>
<reference evidence="2 4" key="2">
    <citation type="journal article" date="2018" name="Microb. Genom.">
        <title>Deciphering the unexplored Leptospira diversity from soils uncovers genomic evolution to virulence.</title>
        <authorList>
            <person name="Thibeaux R."/>
            <person name="Iraola G."/>
            <person name="Ferres I."/>
            <person name="Bierque E."/>
            <person name="Girault D."/>
            <person name="Soupe-Gilbert M.E."/>
            <person name="Picardeau M."/>
            <person name="Goarant C."/>
        </authorList>
    </citation>
    <scope>NUCLEOTIDE SEQUENCE [LARGE SCALE GENOMIC DNA]</scope>
    <source>
        <strain evidence="2 4">ATI7-C-A5</strain>
    </source>
</reference>
<dbReference type="GO" id="GO:0015937">
    <property type="term" value="P:coenzyme A biosynthetic process"/>
    <property type="evidence" value="ECO:0007669"/>
    <property type="project" value="UniProtKB-ARBA"/>
</dbReference>
<accession>A0A2N0BEB8</accession>